<dbReference type="HAMAP" id="MF_01074">
    <property type="entry name" value="LarC"/>
    <property type="match status" value="1"/>
</dbReference>
<dbReference type="EMBL" id="SRMN01000135">
    <property type="protein sequence ID" value="TGH19752.1"/>
    <property type="molecule type" value="Genomic_DNA"/>
</dbReference>
<keyword evidence="2" id="KW-0456">Lyase</keyword>
<keyword evidence="1 2" id="KW-0533">Nickel</keyword>
<dbReference type="Pfam" id="PF01969">
    <property type="entry name" value="Ni_insertion"/>
    <property type="match status" value="1"/>
</dbReference>
<dbReference type="AlphaFoldDB" id="A0A524RS27"/>
<accession>A0A524RS27</accession>
<sequence>MARLHLDAPTGVAGDMLLGALADLGVPEAVLNGPLQALGLSGHCRIICREDSNGGLRGMRARVEVLATQQPHRHWRTLRAMVQAAPLQAEVQRRTLRCFALLAEAEAAVHGCDVDAVHFHEVGALDSLADVTGCCAGLVHLGTASLACSVLPAGRGKVSTAHGLLPLPVPAVLELAHRHGVPLAGGEGLPAGELVTPTGLALLLAWDARFGAMATLRPLAVGVGLGTRELEGQANLLRLILASTPSTLDSRPLSDPAMAAAAPLQDQVLLLQCQLDDMDGEALGALQQLLLEAGALDVWIEPIQMKKQRPGQLLALLVAPGQGPRLRELLWHNSTTLGIRERLETRWLLPRRQQSLETPWGPVPIKVATLPDGSLRCKAEHDALLSIARREDLPLHAVRSVVARLMDVL</sequence>
<evidence type="ECO:0000313" key="3">
    <source>
        <dbReference type="EMBL" id="TGH19752.1"/>
    </source>
</evidence>
<evidence type="ECO:0000256" key="1">
    <source>
        <dbReference type="ARBA" id="ARBA00022596"/>
    </source>
</evidence>
<dbReference type="Gene3D" id="3.30.70.1380">
    <property type="entry name" value="Transcriptional regulatory protein pf0864 domain like"/>
    <property type="match status" value="1"/>
</dbReference>
<name>A0A524RS27_9CHRO</name>
<proteinExistence type="inferred from homology"/>
<comment type="caution">
    <text evidence="3">The sequence shown here is derived from an EMBL/GenBank/DDBJ whole genome shotgun (WGS) entry which is preliminary data.</text>
</comment>
<evidence type="ECO:0000313" key="4">
    <source>
        <dbReference type="Proteomes" id="UP000315454"/>
    </source>
</evidence>
<reference evidence="3 4" key="1">
    <citation type="journal article" date="2019" name="mSystems">
        <title>Life at home and on the roam: Genomic adaptions reflect the dual lifestyle of an intracellular, facultative symbiont.</title>
        <authorList>
            <person name="Burgsdorf I."/>
        </authorList>
    </citation>
    <scope>NUCLEOTIDE SEQUENCE [LARGE SCALE GENOMIC DNA]</scope>
    <source>
        <strain evidence="3">277cI</strain>
    </source>
</reference>
<organism evidence="3 4">
    <name type="scientific">Aphanocapsa feldmannii 277cI</name>
    <dbReference type="NCBI Taxonomy" id="2507554"/>
    <lineage>
        <taxon>Bacteria</taxon>
        <taxon>Bacillati</taxon>
        <taxon>Cyanobacteriota</taxon>
        <taxon>Cyanophyceae</taxon>
        <taxon>Oscillatoriophycideae</taxon>
        <taxon>Chroococcales</taxon>
        <taxon>Microcystaceae</taxon>
        <taxon>Aphanocapsa</taxon>
    </lineage>
</organism>
<dbReference type="Proteomes" id="UP000315454">
    <property type="component" value="Unassembled WGS sequence"/>
</dbReference>
<dbReference type="InterPro" id="IPR002822">
    <property type="entry name" value="Ni_insertion"/>
</dbReference>
<dbReference type="GO" id="GO:0016151">
    <property type="term" value="F:nickel cation binding"/>
    <property type="evidence" value="ECO:0007669"/>
    <property type="project" value="UniProtKB-UniRule"/>
</dbReference>
<dbReference type="PANTHER" id="PTHR36566:SF1">
    <property type="entry name" value="PYRIDINIUM-3,5-BISTHIOCARBOXYLIC ACID MONONUCLEOTIDE NICKEL INSERTION PROTEIN"/>
    <property type="match status" value="1"/>
</dbReference>
<comment type="similarity">
    <text evidence="2">Belongs to the LarC family.</text>
</comment>
<dbReference type="NCBIfam" id="TIGR00299">
    <property type="entry name" value="nickel pincer cofactor biosynthesis protein LarC"/>
    <property type="match status" value="1"/>
</dbReference>
<dbReference type="PANTHER" id="PTHR36566">
    <property type="entry name" value="NICKEL INSERTION PROTEIN-RELATED"/>
    <property type="match status" value="1"/>
</dbReference>
<protein>
    <recommendedName>
        <fullName evidence="2">Putative nickel insertion protein</fullName>
    </recommendedName>
</protein>
<dbReference type="GO" id="GO:0016829">
    <property type="term" value="F:lyase activity"/>
    <property type="evidence" value="ECO:0007669"/>
    <property type="project" value="UniProtKB-UniRule"/>
</dbReference>
<gene>
    <name evidence="3" type="primary">larC</name>
    <name evidence="3" type="ORF">ERJ68_07960</name>
</gene>
<evidence type="ECO:0000256" key="2">
    <source>
        <dbReference type="HAMAP-Rule" id="MF_01074"/>
    </source>
</evidence>